<dbReference type="PROSITE" id="PS00107">
    <property type="entry name" value="PROTEIN_KINASE_ATP"/>
    <property type="match status" value="1"/>
</dbReference>
<reference evidence="9" key="3">
    <citation type="submission" date="2015-06" db="UniProtKB">
        <authorList>
            <consortium name="EnsemblProtists"/>
        </authorList>
    </citation>
    <scope>IDENTIFICATION</scope>
</reference>
<dbReference type="InterPro" id="IPR050339">
    <property type="entry name" value="CC_SR_Kinase"/>
</dbReference>
<comment type="similarity">
    <text evidence="5">Belongs to the protein kinase superfamily. Ser/Thr protein kinase family. GCN2 subfamily.</text>
</comment>
<organism evidence="9 10">
    <name type="scientific">Guillardia theta (strain CCMP2712)</name>
    <name type="common">Cryptophyte</name>
    <dbReference type="NCBI Taxonomy" id="905079"/>
    <lineage>
        <taxon>Eukaryota</taxon>
        <taxon>Cryptophyceae</taxon>
        <taxon>Pyrenomonadales</taxon>
        <taxon>Geminigeraceae</taxon>
        <taxon>Guillardia</taxon>
    </lineage>
</organism>
<dbReference type="GO" id="GO:0004694">
    <property type="term" value="F:eukaryotic translation initiation factor 2alpha kinase activity"/>
    <property type="evidence" value="ECO:0007669"/>
    <property type="project" value="TreeGrafter"/>
</dbReference>
<dbReference type="PANTHER" id="PTHR11042:SF136">
    <property type="entry name" value="EIF-2-ALPHA KINASE GCN2"/>
    <property type="match status" value="1"/>
</dbReference>
<evidence type="ECO:0000256" key="5">
    <source>
        <dbReference type="ARBA" id="ARBA00037982"/>
    </source>
</evidence>
<dbReference type="InterPro" id="IPR000719">
    <property type="entry name" value="Prot_kinase_dom"/>
</dbReference>
<dbReference type="Gene3D" id="3.30.200.20">
    <property type="entry name" value="Phosphorylase Kinase, domain 1"/>
    <property type="match status" value="1"/>
</dbReference>
<evidence type="ECO:0000313" key="9">
    <source>
        <dbReference type="EnsemblProtists" id="EKX39856"/>
    </source>
</evidence>
<proteinExistence type="inferred from homology"/>
<dbReference type="SUPFAM" id="SSF56112">
    <property type="entry name" value="Protein kinase-like (PK-like)"/>
    <property type="match status" value="1"/>
</dbReference>
<dbReference type="SMART" id="SM00220">
    <property type="entry name" value="S_TKc"/>
    <property type="match status" value="1"/>
</dbReference>
<evidence type="ECO:0000256" key="3">
    <source>
        <dbReference type="ARBA" id="ARBA00022777"/>
    </source>
</evidence>
<keyword evidence="1" id="KW-0808">Transferase</keyword>
<dbReference type="OMA" id="VHMHGVI"/>
<evidence type="ECO:0000256" key="4">
    <source>
        <dbReference type="ARBA" id="ARBA00022840"/>
    </source>
</evidence>
<dbReference type="GO" id="GO:0005829">
    <property type="term" value="C:cytosol"/>
    <property type="evidence" value="ECO:0007669"/>
    <property type="project" value="TreeGrafter"/>
</dbReference>
<keyword evidence="2 6" id="KW-0547">Nucleotide-binding</keyword>
<dbReference type="GO" id="GO:0005634">
    <property type="term" value="C:nucleus"/>
    <property type="evidence" value="ECO:0007669"/>
    <property type="project" value="TreeGrafter"/>
</dbReference>
<dbReference type="EnsemblProtists" id="EKX39856">
    <property type="protein sequence ID" value="EKX39856"/>
    <property type="gene ID" value="GUITHDRAFT_76103"/>
</dbReference>
<dbReference type="Pfam" id="PF00069">
    <property type="entry name" value="Pkinase"/>
    <property type="match status" value="1"/>
</dbReference>
<evidence type="ECO:0000256" key="1">
    <source>
        <dbReference type="ARBA" id="ARBA00022679"/>
    </source>
</evidence>
<keyword evidence="7" id="KW-0723">Serine/threonine-protein kinase</keyword>
<reference evidence="10" key="1">
    <citation type="journal article" date="2012" name="Nature">
        <title>Algal genomes reveal evolutionary mosaicism and the fate of nucleomorphs.</title>
        <authorList>
            <consortium name="DOE Joint Genome Institute"/>
            <person name="Curtis B.A."/>
            <person name="Tanifuji G."/>
            <person name="Burki F."/>
            <person name="Gruber A."/>
            <person name="Irimia M."/>
            <person name="Maruyama S."/>
            <person name="Arias M.C."/>
            <person name="Ball S.G."/>
            <person name="Gile G.H."/>
            <person name="Hirakawa Y."/>
            <person name="Hopkins J.F."/>
            <person name="Kuo A."/>
            <person name="Rensing S.A."/>
            <person name="Schmutz J."/>
            <person name="Symeonidi A."/>
            <person name="Elias M."/>
            <person name="Eveleigh R.J."/>
            <person name="Herman E.K."/>
            <person name="Klute M.J."/>
            <person name="Nakayama T."/>
            <person name="Obornik M."/>
            <person name="Reyes-Prieto A."/>
            <person name="Armbrust E.V."/>
            <person name="Aves S.J."/>
            <person name="Beiko R.G."/>
            <person name="Coutinho P."/>
            <person name="Dacks J.B."/>
            <person name="Durnford D.G."/>
            <person name="Fast N.M."/>
            <person name="Green B.R."/>
            <person name="Grisdale C.J."/>
            <person name="Hempel F."/>
            <person name="Henrissat B."/>
            <person name="Hoppner M.P."/>
            <person name="Ishida K."/>
            <person name="Kim E."/>
            <person name="Koreny L."/>
            <person name="Kroth P.G."/>
            <person name="Liu Y."/>
            <person name="Malik S.B."/>
            <person name="Maier U.G."/>
            <person name="McRose D."/>
            <person name="Mock T."/>
            <person name="Neilson J.A."/>
            <person name="Onodera N.T."/>
            <person name="Poole A.M."/>
            <person name="Pritham E.J."/>
            <person name="Richards T.A."/>
            <person name="Rocap G."/>
            <person name="Roy S.W."/>
            <person name="Sarai C."/>
            <person name="Schaack S."/>
            <person name="Shirato S."/>
            <person name="Slamovits C.H."/>
            <person name="Spencer D.F."/>
            <person name="Suzuki S."/>
            <person name="Worden A.Z."/>
            <person name="Zauner S."/>
            <person name="Barry K."/>
            <person name="Bell C."/>
            <person name="Bharti A.K."/>
            <person name="Crow J.A."/>
            <person name="Grimwood J."/>
            <person name="Kramer R."/>
            <person name="Lindquist E."/>
            <person name="Lucas S."/>
            <person name="Salamov A."/>
            <person name="McFadden G.I."/>
            <person name="Lane C.E."/>
            <person name="Keeling P.J."/>
            <person name="Gray M.W."/>
            <person name="Grigoriev I.V."/>
            <person name="Archibald J.M."/>
        </authorList>
    </citation>
    <scope>NUCLEOTIDE SEQUENCE</scope>
    <source>
        <strain evidence="10">CCMP2712</strain>
    </source>
</reference>
<protein>
    <recommendedName>
        <fullName evidence="8">Protein kinase domain-containing protein</fullName>
    </recommendedName>
</protein>
<evidence type="ECO:0000256" key="7">
    <source>
        <dbReference type="RuleBase" id="RU000304"/>
    </source>
</evidence>
<evidence type="ECO:0000256" key="2">
    <source>
        <dbReference type="ARBA" id="ARBA00022741"/>
    </source>
</evidence>
<reference evidence="10" key="2">
    <citation type="submission" date="2012-11" db="EMBL/GenBank/DDBJ databases">
        <authorList>
            <person name="Kuo A."/>
            <person name="Curtis B.A."/>
            <person name="Tanifuji G."/>
            <person name="Burki F."/>
            <person name="Gruber A."/>
            <person name="Irimia M."/>
            <person name="Maruyama S."/>
            <person name="Arias M.C."/>
            <person name="Ball S.G."/>
            <person name="Gile G.H."/>
            <person name="Hirakawa Y."/>
            <person name="Hopkins J.F."/>
            <person name="Rensing S.A."/>
            <person name="Schmutz J."/>
            <person name="Symeonidi A."/>
            <person name="Elias M."/>
            <person name="Eveleigh R.J."/>
            <person name="Herman E.K."/>
            <person name="Klute M.J."/>
            <person name="Nakayama T."/>
            <person name="Obornik M."/>
            <person name="Reyes-Prieto A."/>
            <person name="Armbrust E.V."/>
            <person name="Aves S.J."/>
            <person name="Beiko R.G."/>
            <person name="Coutinho P."/>
            <person name="Dacks J.B."/>
            <person name="Durnford D.G."/>
            <person name="Fast N.M."/>
            <person name="Green B.R."/>
            <person name="Grisdale C."/>
            <person name="Hempe F."/>
            <person name="Henrissat B."/>
            <person name="Hoppner M.P."/>
            <person name="Ishida K.-I."/>
            <person name="Kim E."/>
            <person name="Koreny L."/>
            <person name="Kroth P.G."/>
            <person name="Liu Y."/>
            <person name="Malik S.-B."/>
            <person name="Maier U.G."/>
            <person name="McRose D."/>
            <person name="Mock T."/>
            <person name="Neilson J.A."/>
            <person name="Onodera N.T."/>
            <person name="Poole A.M."/>
            <person name="Pritham E.J."/>
            <person name="Richards T.A."/>
            <person name="Rocap G."/>
            <person name="Roy S.W."/>
            <person name="Sarai C."/>
            <person name="Schaack S."/>
            <person name="Shirato S."/>
            <person name="Slamovits C.H."/>
            <person name="Spencer D.F."/>
            <person name="Suzuki S."/>
            <person name="Worden A.Z."/>
            <person name="Zauner S."/>
            <person name="Barry K."/>
            <person name="Bell C."/>
            <person name="Bharti A.K."/>
            <person name="Crow J.A."/>
            <person name="Grimwood J."/>
            <person name="Kramer R."/>
            <person name="Lindquist E."/>
            <person name="Lucas S."/>
            <person name="Salamov A."/>
            <person name="McFadden G.I."/>
            <person name="Lane C.E."/>
            <person name="Keeling P.J."/>
            <person name="Gray M.W."/>
            <person name="Grigoriev I.V."/>
            <person name="Archibald J.M."/>
        </authorList>
    </citation>
    <scope>NUCLEOTIDE SEQUENCE</scope>
    <source>
        <strain evidence="10">CCMP2712</strain>
    </source>
</reference>
<accession>A0A0C3T7G8</accession>
<keyword evidence="4 6" id="KW-0067">ATP-binding</keyword>
<dbReference type="InterPro" id="IPR017441">
    <property type="entry name" value="Protein_kinase_ATP_BS"/>
</dbReference>
<name>A0A0C3T7G8_GUITC</name>
<feature type="domain" description="Protein kinase" evidence="8">
    <location>
        <begin position="6"/>
        <end position="305"/>
    </location>
</feature>
<dbReference type="GO" id="GO:0005524">
    <property type="term" value="F:ATP binding"/>
    <property type="evidence" value="ECO:0007669"/>
    <property type="project" value="UniProtKB-UniRule"/>
</dbReference>
<evidence type="ECO:0000313" key="10">
    <source>
        <dbReference type="Proteomes" id="UP000011087"/>
    </source>
</evidence>
<feature type="binding site" evidence="6">
    <location>
        <position position="36"/>
    </location>
    <ligand>
        <name>ATP</name>
        <dbReference type="ChEBI" id="CHEBI:30616"/>
    </ligand>
</feature>
<sequence length="325" mass="37179">MYRQEFEEVKQLGKGGFGEVWMCRNRLDGQCYAIKKIQLDSSNETLNRKMLREVKTLSGLHHQSIVRYYQAWIESRQGECGIEEDRDKQLLEVQVLYIQMEYCEKTLSEVIAYERLYEAPERLWNLFRQIVSGVAYIHSKGIVHRDLKPKNIFLDFSGDIKIGDLGLARFSQIKGEHEDGEEAHENLVSAASGSLEGDDTSANVGTMLYLAPEVMDSVSSVSDQSKRDVYALGIILFEMWSAFATTMERITSIDRLRRLESFPQGFEAQQVKANRRNVCQLIRWLINAEPTTRPTALQVLDSELLPRTMLESELHQVLPAASLPP</sequence>
<dbReference type="PROSITE" id="PS00108">
    <property type="entry name" value="PROTEIN_KINASE_ST"/>
    <property type="match status" value="1"/>
</dbReference>
<dbReference type="Proteomes" id="UP000011087">
    <property type="component" value="Unassembled WGS sequence"/>
</dbReference>
<dbReference type="InterPro" id="IPR011009">
    <property type="entry name" value="Kinase-like_dom_sf"/>
</dbReference>
<dbReference type="PANTHER" id="PTHR11042">
    <property type="entry name" value="EUKARYOTIC TRANSLATION INITIATION FACTOR 2-ALPHA KINASE EIF2-ALPHA KINASE -RELATED"/>
    <property type="match status" value="1"/>
</dbReference>
<keyword evidence="10" id="KW-1185">Reference proteome</keyword>
<evidence type="ECO:0000256" key="6">
    <source>
        <dbReference type="PROSITE-ProRule" id="PRU10141"/>
    </source>
</evidence>
<dbReference type="CDD" id="cd14046">
    <property type="entry name" value="STKc_EIF2AK4_GCN2_rpt2"/>
    <property type="match status" value="1"/>
</dbReference>
<dbReference type="AlphaFoldDB" id="A0A0C3T7G8"/>
<dbReference type="Gene3D" id="1.10.510.10">
    <property type="entry name" value="Transferase(Phosphotransferase) domain 1"/>
    <property type="match status" value="1"/>
</dbReference>
<keyword evidence="3" id="KW-0418">Kinase</keyword>
<evidence type="ECO:0000259" key="8">
    <source>
        <dbReference type="PROSITE" id="PS50011"/>
    </source>
</evidence>
<dbReference type="PROSITE" id="PS50011">
    <property type="entry name" value="PROTEIN_KINASE_DOM"/>
    <property type="match status" value="1"/>
</dbReference>
<dbReference type="InterPro" id="IPR008271">
    <property type="entry name" value="Ser/Thr_kinase_AS"/>
</dbReference>